<keyword evidence="8" id="KW-0408">Iron</keyword>
<dbReference type="Proteomes" id="UP000008366">
    <property type="component" value="Unassembled WGS sequence"/>
</dbReference>
<protein>
    <submittedName>
        <fullName evidence="12">Putative glycoside hydrolase</fullName>
    </submittedName>
</protein>
<dbReference type="InterPro" id="IPR022616">
    <property type="entry name" value="Glyco_hydro_4_C"/>
</dbReference>
<evidence type="ECO:0000256" key="9">
    <source>
        <dbReference type="PIRSR" id="PIRSR601088-4"/>
    </source>
</evidence>
<dbReference type="eggNOG" id="COG1486">
    <property type="taxonomic scope" value="Bacteria"/>
</dbReference>
<feature type="binding site" evidence="7">
    <location>
        <position position="145"/>
    </location>
    <ligand>
        <name>substrate</name>
    </ligand>
</feature>
<evidence type="ECO:0000256" key="4">
    <source>
        <dbReference type="ARBA" id="ARBA00023027"/>
    </source>
</evidence>
<evidence type="ECO:0000256" key="6">
    <source>
        <dbReference type="ARBA" id="ARBA00023295"/>
    </source>
</evidence>
<feature type="binding site" evidence="8">
    <location>
        <position position="196"/>
    </location>
    <ligand>
        <name>Mn(2+)</name>
        <dbReference type="ChEBI" id="CHEBI:29035"/>
    </ligand>
</feature>
<keyword evidence="4 10" id="KW-0520">NAD</keyword>
<keyword evidence="2 8" id="KW-0479">Metal-binding</keyword>
<dbReference type="InterPro" id="IPR015955">
    <property type="entry name" value="Lactate_DH/Glyco_Ohase_4_C"/>
</dbReference>
<feature type="domain" description="Glycosyl hydrolase family 4 C-terminal" evidence="11">
    <location>
        <begin position="191"/>
        <end position="422"/>
    </location>
</feature>
<evidence type="ECO:0000256" key="7">
    <source>
        <dbReference type="PIRSR" id="PIRSR601088-2"/>
    </source>
</evidence>
<evidence type="ECO:0000313" key="13">
    <source>
        <dbReference type="Proteomes" id="UP000008366"/>
    </source>
</evidence>
<evidence type="ECO:0000256" key="10">
    <source>
        <dbReference type="RuleBase" id="RU361152"/>
    </source>
</evidence>
<dbReference type="PRINTS" id="PR00732">
    <property type="entry name" value="GLHYDRLASE4"/>
</dbReference>
<dbReference type="Gene3D" id="3.40.50.720">
    <property type="entry name" value="NAD(P)-binding Rossmann-like Domain"/>
    <property type="match status" value="1"/>
</dbReference>
<dbReference type="Pfam" id="PF11975">
    <property type="entry name" value="Glyco_hydro_4C"/>
    <property type="match status" value="1"/>
</dbReference>
<comment type="similarity">
    <text evidence="1 10">Belongs to the glycosyl hydrolase 4 family.</text>
</comment>
<evidence type="ECO:0000256" key="8">
    <source>
        <dbReference type="PIRSR" id="PIRSR601088-3"/>
    </source>
</evidence>
<dbReference type="AlphaFoldDB" id="K6X0P6"/>
<name>K6X0P6_9MICO</name>
<feature type="site" description="Increases basicity of active site Tyr" evidence="9">
    <location>
        <position position="107"/>
    </location>
</feature>
<dbReference type="EMBL" id="BAHD01000088">
    <property type="protein sequence ID" value="GAB97927.1"/>
    <property type="molecule type" value="Genomic_DNA"/>
</dbReference>
<dbReference type="OrthoDB" id="9767022at2"/>
<dbReference type="Gene3D" id="3.90.110.10">
    <property type="entry name" value="Lactate dehydrogenase/glycoside hydrolase, family 4, C-terminal"/>
    <property type="match status" value="1"/>
</dbReference>
<feature type="binding site" evidence="8">
    <location>
        <position position="166"/>
    </location>
    <ligand>
        <name>Mn(2+)</name>
        <dbReference type="ChEBI" id="CHEBI:29035"/>
    </ligand>
</feature>
<gene>
    <name evidence="12" type="ORF">KILIM_088_00150</name>
</gene>
<evidence type="ECO:0000256" key="2">
    <source>
        <dbReference type="ARBA" id="ARBA00022723"/>
    </source>
</evidence>
<keyword evidence="8" id="KW-0170">Cobalt</keyword>
<evidence type="ECO:0000259" key="11">
    <source>
        <dbReference type="Pfam" id="PF11975"/>
    </source>
</evidence>
<dbReference type="InterPro" id="IPR019802">
    <property type="entry name" value="GlycHydrolase_4_CS"/>
</dbReference>
<evidence type="ECO:0000256" key="1">
    <source>
        <dbReference type="ARBA" id="ARBA00010141"/>
    </source>
</evidence>
<dbReference type="PANTHER" id="PTHR32092:SF5">
    <property type="entry name" value="6-PHOSPHO-BETA-GLUCOSIDASE"/>
    <property type="match status" value="1"/>
</dbReference>
<feature type="binding site" evidence="7">
    <location>
        <position position="91"/>
    </location>
    <ligand>
        <name>substrate</name>
    </ligand>
</feature>
<dbReference type="PANTHER" id="PTHR32092">
    <property type="entry name" value="6-PHOSPHO-BETA-GLUCOSIDASE-RELATED"/>
    <property type="match status" value="1"/>
</dbReference>
<keyword evidence="13" id="KW-1185">Reference proteome</keyword>
<evidence type="ECO:0000256" key="5">
    <source>
        <dbReference type="ARBA" id="ARBA00023211"/>
    </source>
</evidence>
<accession>K6X0P6</accession>
<dbReference type="GO" id="GO:0005975">
    <property type="term" value="P:carbohydrate metabolic process"/>
    <property type="evidence" value="ECO:0007669"/>
    <property type="project" value="InterPro"/>
</dbReference>
<dbReference type="InterPro" id="IPR036291">
    <property type="entry name" value="NAD(P)-bd_dom_sf"/>
</dbReference>
<dbReference type="Pfam" id="PF02056">
    <property type="entry name" value="Glyco_hydro_4"/>
    <property type="match status" value="1"/>
</dbReference>
<comment type="cofactor">
    <cofactor evidence="10">
        <name>NAD(+)</name>
        <dbReference type="ChEBI" id="CHEBI:57540"/>
    </cofactor>
    <text evidence="10">Binds 1 NAD(+) per subunit.</text>
</comment>
<keyword evidence="6 10" id="KW-0326">Glycosidase</keyword>
<keyword evidence="8" id="KW-0533">Nickel</keyword>
<dbReference type="PROSITE" id="PS01324">
    <property type="entry name" value="GLYCOSYL_HYDROL_F4"/>
    <property type="match status" value="1"/>
</dbReference>
<dbReference type="InterPro" id="IPR001088">
    <property type="entry name" value="Glyco_hydro_4"/>
</dbReference>
<dbReference type="GO" id="GO:0004553">
    <property type="term" value="F:hydrolase activity, hydrolyzing O-glycosyl compounds"/>
    <property type="evidence" value="ECO:0007669"/>
    <property type="project" value="InterPro"/>
</dbReference>
<proteinExistence type="inferred from homology"/>
<organism evidence="12 13">
    <name type="scientific">Kineosphaera limosa NBRC 100340</name>
    <dbReference type="NCBI Taxonomy" id="1184609"/>
    <lineage>
        <taxon>Bacteria</taxon>
        <taxon>Bacillati</taxon>
        <taxon>Actinomycetota</taxon>
        <taxon>Actinomycetes</taxon>
        <taxon>Micrococcales</taxon>
        <taxon>Dermatophilaceae</taxon>
        <taxon>Kineosphaera</taxon>
    </lineage>
</organism>
<keyword evidence="5 8" id="KW-0464">Manganese</keyword>
<dbReference type="GO" id="GO:0046872">
    <property type="term" value="F:metal ion binding"/>
    <property type="evidence" value="ECO:0007669"/>
    <property type="project" value="UniProtKB-KW"/>
</dbReference>
<keyword evidence="3 10" id="KW-0378">Hydrolase</keyword>
<evidence type="ECO:0000313" key="12">
    <source>
        <dbReference type="EMBL" id="GAB97927.1"/>
    </source>
</evidence>
<evidence type="ECO:0000256" key="3">
    <source>
        <dbReference type="ARBA" id="ARBA00022801"/>
    </source>
</evidence>
<reference evidence="12 13" key="1">
    <citation type="submission" date="2012-08" db="EMBL/GenBank/DDBJ databases">
        <title>Whole genome shotgun sequence of Kineosphaera limosa NBRC 100340.</title>
        <authorList>
            <person name="Yoshida I."/>
            <person name="Isaki S."/>
            <person name="Hosoyama A."/>
            <person name="Tsuchikane K."/>
            <person name="Katsumata H."/>
            <person name="Ando Y."/>
            <person name="Ohji S."/>
            <person name="Hamada M."/>
            <person name="Tamura T."/>
            <person name="Yamazoe A."/>
            <person name="Yamazaki S."/>
            <person name="Fujita N."/>
        </authorList>
    </citation>
    <scope>NUCLEOTIDE SEQUENCE [LARGE SCALE GENOMIC DNA]</scope>
    <source>
        <strain evidence="12 13">NBRC 100340</strain>
    </source>
</reference>
<sequence length="449" mass="47429">MRLTILGGGGFRVPLVYGALLDARSPVTDVVLYDTDGARLAVSGQVLRAQAREAEEAQRAPRVHVVTDLDEALTGTDLVFSAIRVGGLAGRIHDERVALDLGVLGQETVGPGGIAFGLRTVPEAVRIAERIRRLAPKAWVVNFTNPAGMITRAMQTVLGDRVVGICDSPIALTRRAARALGLAPAQVAPDYVGLNHLGWLRGLRADGRDLLPRLLADDAALLGLEEGRLFGPDWLRTIGALPNEYLYYFYCAREALAGIAGAQRTRGEYLREQQEAYYAAVEADPGRALATWRQARAERDASYMQEARAVSESRDQADLDAGGYEGVALTLMAALRGGEPARMILGVRNGTCVPGLPADSVVEVPCLADAAGVTALAPTNPPSGHPLGLMQQVAEVEALTVHSALTGDDAAAVAAFALHPLVGSVATARALLAGYRAAIPEVDAVFAER</sequence>
<dbReference type="STRING" id="1184609.KILIM_088_00150"/>
<dbReference type="RefSeq" id="WP_006594459.1">
    <property type="nucleotide sequence ID" value="NZ_BAHD01000088.1"/>
</dbReference>
<dbReference type="GO" id="GO:0016616">
    <property type="term" value="F:oxidoreductase activity, acting on the CH-OH group of donors, NAD or NADP as acceptor"/>
    <property type="evidence" value="ECO:0007669"/>
    <property type="project" value="InterPro"/>
</dbReference>
<comment type="caution">
    <text evidence="12">The sequence shown here is derived from an EMBL/GenBank/DDBJ whole genome shotgun (WGS) entry which is preliminary data.</text>
</comment>
<dbReference type="SUPFAM" id="SSF56327">
    <property type="entry name" value="LDH C-terminal domain-like"/>
    <property type="match status" value="1"/>
</dbReference>
<dbReference type="SUPFAM" id="SSF51735">
    <property type="entry name" value="NAD(P)-binding Rossmann-fold domains"/>
    <property type="match status" value="1"/>
</dbReference>